<evidence type="ECO:0000313" key="6">
    <source>
        <dbReference type="EMBL" id="KGB41181.1"/>
    </source>
</evidence>
<accession>A0A095B223</accession>
<dbReference type="InterPro" id="IPR019142">
    <property type="entry name" value="Dymeclin"/>
</dbReference>
<protein>
    <recommendedName>
        <fullName evidence="2">Dymeclin</fullName>
    </recommendedName>
</protein>
<evidence type="ECO:0000256" key="4">
    <source>
        <dbReference type="ARBA" id="ARBA00023288"/>
    </source>
</evidence>
<evidence type="ECO:0000256" key="1">
    <source>
        <dbReference type="ARBA" id="ARBA00010603"/>
    </source>
</evidence>
<evidence type="ECO:0000256" key="5">
    <source>
        <dbReference type="SAM" id="MobiDB-lite"/>
    </source>
</evidence>
<comment type="similarity">
    <text evidence="1">Belongs to the dymeclin family.</text>
</comment>
<evidence type="ECO:0000256" key="2">
    <source>
        <dbReference type="ARBA" id="ARBA00015736"/>
    </source>
</evidence>
<feature type="region of interest" description="Disordered" evidence="5">
    <location>
        <begin position="644"/>
        <end position="670"/>
    </location>
</feature>
<dbReference type="Pfam" id="PF09742">
    <property type="entry name" value="Dymeclin"/>
    <property type="match status" value="2"/>
</dbReference>
<gene>
    <name evidence="6" type="ORF">MS3_09685</name>
</gene>
<reference evidence="6" key="1">
    <citation type="journal article" date="2012" name="Nat. Genet.">
        <title>Whole-genome sequence of Schistosoma haematobium.</title>
        <authorList>
            <person name="Young N.D."/>
            <person name="Jex A.R."/>
            <person name="Li B."/>
            <person name="Liu S."/>
            <person name="Yang L."/>
            <person name="Xiong Z."/>
            <person name="Li Y."/>
            <person name="Cantacessi C."/>
            <person name="Hall R.S."/>
            <person name="Xu X."/>
            <person name="Chen F."/>
            <person name="Wu X."/>
            <person name="Zerlotini A."/>
            <person name="Oliveira G."/>
            <person name="Hofmann A."/>
            <person name="Zhang G."/>
            <person name="Fang X."/>
            <person name="Kang Y."/>
            <person name="Campbell B.E."/>
            <person name="Loukas A."/>
            <person name="Ranganathan S."/>
            <person name="Rollinson D."/>
            <person name="Rinaldi G."/>
            <person name="Brindley P.J."/>
            <person name="Yang H."/>
            <person name="Wang J."/>
            <person name="Wang J."/>
            <person name="Gasser R.B."/>
        </authorList>
    </citation>
    <scope>NUCLEOTIDE SEQUENCE [LARGE SCALE GENOMIC DNA]</scope>
</reference>
<dbReference type="PANTHER" id="PTHR12895:SF9">
    <property type="entry name" value="DYMECLIN"/>
    <property type="match status" value="1"/>
</dbReference>
<keyword evidence="3" id="KW-0519">Myristate</keyword>
<sequence length="670" mass="75061">MGSSNSTLANVPKDEPLQRFVGTDGIPPNSEYWREFLSSVGSTTKSRIEDTVLITQNGLLILRLSVKYLMEHCSEARFFSHFSVNSPEGIIIFSQTVFSLGPHCLSVIECLFPVLFRLITNLPIHASLAPALVYRLLSNFSENRPVPTLLHGFEQYSLIWRAASSIAGSLVTIVTFGGYFSRTANSSTKSDIQNSPHVAVVEPVKNNVSTDLLTSESTIKSNEQCHLLSNVSSLLLLILTTQAGSIEKTVSTYSENNIKDSNSLGRNPYRTTLFSLQDEVTQKNQVDSIMDTTHVLPKSTPRLQPGGATLNGHLNIVTQSSSPQINFTAICDTAASTLSQDSSPLLLYLLVHRNTNFHSFIMQERGYEKVDIKWVQWSTSRRLSNVSYGSLTVLVLCRTIQYHLNQLKDKYLHVNILATLANLSPRITKLHPHACDTLVGLLQLLIKRHNKTVDILRKMSDDNQSQSAAEITKLLSNTSLISSDTQEEMVQELALLEEVIRMLLEIINSILTHTMVSNPDLIYSLLYKRDSFTSLRSHPSFQNVVQNIDIVLTHFSKKIELELGPQPTQPQAVMQVIIKHVGNTQRSCNLKKFPDLKFKYVEEESPDEFFIPYVWSVVRRQSGIHFKSESLLLFSAAPQNIQNTTENDDISEDNDSVMNNGESNHEQVLV</sequence>
<proteinExistence type="inferred from homology"/>
<feature type="compositionally biased region" description="Acidic residues" evidence="5">
    <location>
        <begin position="646"/>
        <end position="655"/>
    </location>
</feature>
<dbReference type="GO" id="GO:0005794">
    <property type="term" value="C:Golgi apparatus"/>
    <property type="evidence" value="ECO:0007669"/>
    <property type="project" value="TreeGrafter"/>
</dbReference>
<dbReference type="PANTHER" id="PTHR12895">
    <property type="entry name" value="DYMECLIN"/>
    <property type="match status" value="1"/>
</dbReference>
<name>A0A095B223_SCHHA</name>
<dbReference type="AlphaFoldDB" id="A0A095B223"/>
<dbReference type="EMBL" id="KL251752">
    <property type="protein sequence ID" value="KGB41181.1"/>
    <property type="molecule type" value="Genomic_DNA"/>
</dbReference>
<evidence type="ECO:0000256" key="3">
    <source>
        <dbReference type="ARBA" id="ARBA00022707"/>
    </source>
</evidence>
<dbReference type="GO" id="GO:0007030">
    <property type="term" value="P:Golgi organization"/>
    <property type="evidence" value="ECO:0007669"/>
    <property type="project" value="TreeGrafter"/>
</dbReference>
<keyword evidence="4" id="KW-0449">Lipoprotein</keyword>
<dbReference type="STRING" id="6185.A0A095B223"/>
<organism evidence="6">
    <name type="scientific">Schistosoma haematobium</name>
    <name type="common">Blood fluke</name>
    <dbReference type="NCBI Taxonomy" id="6185"/>
    <lineage>
        <taxon>Eukaryota</taxon>
        <taxon>Metazoa</taxon>
        <taxon>Spiralia</taxon>
        <taxon>Lophotrochozoa</taxon>
        <taxon>Platyhelminthes</taxon>
        <taxon>Trematoda</taxon>
        <taxon>Digenea</taxon>
        <taxon>Strigeidida</taxon>
        <taxon>Schistosomatoidea</taxon>
        <taxon>Schistosomatidae</taxon>
        <taxon>Schistosoma</taxon>
    </lineage>
</organism>